<evidence type="ECO:0000256" key="2">
    <source>
        <dbReference type="SAM" id="Coils"/>
    </source>
</evidence>
<dbReference type="InterPro" id="IPR036388">
    <property type="entry name" value="WH-like_DNA-bd_sf"/>
</dbReference>
<dbReference type="InterPro" id="IPR036390">
    <property type="entry name" value="WH_DNA-bd_sf"/>
</dbReference>
<dbReference type="Pfam" id="PF21205">
    <property type="entry name" value="Rep3_C"/>
    <property type="match status" value="1"/>
</dbReference>
<reference evidence="4 5" key="1">
    <citation type="submission" date="2023-05" db="EMBL/GenBank/DDBJ databases">
        <title>Novel species of genus Flectobacillus isolated from stream in China.</title>
        <authorList>
            <person name="Lu H."/>
        </authorList>
    </citation>
    <scope>NUCLEOTIDE SEQUENCE [LARGE SCALE GENOMIC DNA]</scope>
    <source>
        <strain evidence="4 5">KCTC 42575</strain>
    </source>
</reference>
<dbReference type="SUPFAM" id="SSF46785">
    <property type="entry name" value="Winged helix' DNA-binding domain"/>
    <property type="match status" value="2"/>
</dbReference>
<feature type="domain" description="Initiator Rep protein WH1" evidence="3">
    <location>
        <begin position="29"/>
        <end position="171"/>
    </location>
</feature>
<dbReference type="EMBL" id="JASHIF010000022">
    <property type="protein sequence ID" value="MDI9861775.1"/>
    <property type="molecule type" value="Genomic_DNA"/>
</dbReference>
<dbReference type="RefSeq" id="WP_283346135.1">
    <property type="nucleotide sequence ID" value="NZ_JASHIF010000022.1"/>
</dbReference>
<organism evidence="4 5">
    <name type="scientific">Flectobacillus roseus</name>
    <dbReference type="NCBI Taxonomy" id="502259"/>
    <lineage>
        <taxon>Bacteria</taxon>
        <taxon>Pseudomonadati</taxon>
        <taxon>Bacteroidota</taxon>
        <taxon>Cytophagia</taxon>
        <taxon>Cytophagales</taxon>
        <taxon>Flectobacillaceae</taxon>
        <taxon>Flectobacillus</taxon>
    </lineage>
</organism>
<evidence type="ECO:0000256" key="1">
    <source>
        <dbReference type="ARBA" id="ARBA00038283"/>
    </source>
</evidence>
<evidence type="ECO:0000259" key="3">
    <source>
        <dbReference type="Pfam" id="PF01051"/>
    </source>
</evidence>
<comment type="similarity">
    <text evidence="1">Belongs to the initiator RepB protein family.</text>
</comment>
<dbReference type="InterPro" id="IPR000525">
    <property type="entry name" value="Initiator_Rep_WH1"/>
</dbReference>
<keyword evidence="2" id="KW-0175">Coiled coil</keyword>
<accession>A0ABT6YE34</accession>
<sequence>MKQGIKKRTTQENKEIEALERISSSSYMVVLGNPLLNARFDLTAFQMKIFHFLVLNTDQTSSGFKVTKVKVSEVSQFLKTKTSDYLYNLLEKESRKLMKKEIFLEDERGWKVANILAQIEYHKKEGAFSFLFPPMLDAYLLQLKKNFTYIDVRNIVSMDSVYAIRFYGFCKEFERFGKFQFTVEEMRRMFNLENKYELYGLFKQKVVVKAQDELIKNSDLIFDFNEIKEGKKVVALQFVIRKNPHKTQAQLEIETTPTSQEAEDSHFEVLESNTQPNFESSTLLRLSSIVQVWGIDSSTIQNWLEQYPIEQVILGVEYVQAELEKEPKKIKNIPAYLKTIVSSSQLVERQKAVEEEKRVLKAVLKKSENEKLQLEQLKQQQDDFLHEVYKQKKKLVLEVLQQNQQLYQRVLNSLNTSAFSAIYYDSYVSKVGTEISLESFLAYFNENTGFEAIVITTLEHYQDLNLFEGLIKHYGAQAKALGLNYF</sequence>
<comment type="caution">
    <text evidence="4">The sequence shown here is derived from an EMBL/GenBank/DDBJ whole genome shotgun (WGS) entry which is preliminary data.</text>
</comment>
<name>A0ABT6YE34_9BACT</name>
<dbReference type="Gene3D" id="1.10.10.10">
    <property type="entry name" value="Winged helix-like DNA-binding domain superfamily/Winged helix DNA-binding domain"/>
    <property type="match status" value="2"/>
</dbReference>
<evidence type="ECO:0000313" key="4">
    <source>
        <dbReference type="EMBL" id="MDI9861775.1"/>
    </source>
</evidence>
<evidence type="ECO:0000313" key="5">
    <source>
        <dbReference type="Proteomes" id="UP001236507"/>
    </source>
</evidence>
<gene>
    <name evidence="4" type="ORF">QM524_21320</name>
</gene>
<dbReference type="Pfam" id="PF01051">
    <property type="entry name" value="Rep3_N"/>
    <property type="match status" value="1"/>
</dbReference>
<protein>
    <submittedName>
        <fullName evidence="4">Replication initiation protein</fullName>
    </submittedName>
</protein>
<keyword evidence="5" id="KW-1185">Reference proteome</keyword>
<proteinExistence type="inferred from homology"/>
<feature type="coiled-coil region" evidence="2">
    <location>
        <begin position="350"/>
        <end position="387"/>
    </location>
</feature>
<dbReference type="Proteomes" id="UP001236507">
    <property type="component" value="Unassembled WGS sequence"/>
</dbReference>